<proteinExistence type="inferred from homology"/>
<dbReference type="Proteomes" id="UP000004947">
    <property type="component" value="Unassembled WGS sequence"/>
</dbReference>
<dbReference type="InterPro" id="IPR050738">
    <property type="entry name" value="Sulfatase"/>
</dbReference>
<dbReference type="Gene3D" id="3.40.720.10">
    <property type="entry name" value="Alkaline Phosphatase, subunit A"/>
    <property type="match status" value="1"/>
</dbReference>
<dbReference type="Pfam" id="PF00884">
    <property type="entry name" value="Sulfatase"/>
    <property type="match status" value="1"/>
</dbReference>
<keyword evidence="2" id="KW-0479">Metal-binding</keyword>
<dbReference type="STRING" id="313628.LNTAR_11321"/>
<reference evidence="7 8" key="1">
    <citation type="journal article" date="2010" name="J. Bacteriol.">
        <title>Genome sequence of Lentisphaera araneosa HTCC2155T, the type species of the order Lentisphaerales in the phylum Lentisphaerae.</title>
        <authorList>
            <person name="Thrash J.C."/>
            <person name="Cho J.C."/>
            <person name="Vergin K.L."/>
            <person name="Morris R.M."/>
            <person name="Giovannoni S.J."/>
        </authorList>
    </citation>
    <scope>NUCLEOTIDE SEQUENCE [LARGE SCALE GENOMIC DNA]</scope>
    <source>
        <strain evidence="7 8">HTCC2155</strain>
    </source>
</reference>
<protein>
    <submittedName>
        <fullName evidence="7">Sulfatase</fullName>
    </submittedName>
</protein>
<dbReference type="GO" id="GO:0046872">
    <property type="term" value="F:metal ion binding"/>
    <property type="evidence" value="ECO:0007669"/>
    <property type="project" value="UniProtKB-KW"/>
</dbReference>
<dbReference type="EMBL" id="ABCK01000005">
    <property type="protein sequence ID" value="EDM28503.1"/>
    <property type="molecule type" value="Genomic_DNA"/>
</dbReference>
<dbReference type="eggNOG" id="COG3119">
    <property type="taxonomic scope" value="Bacteria"/>
</dbReference>
<evidence type="ECO:0000256" key="5">
    <source>
        <dbReference type="SAM" id="MobiDB-lite"/>
    </source>
</evidence>
<dbReference type="GO" id="GO:0004065">
    <property type="term" value="F:arylsulfatase activity"/>
    <property type="evidence" value="ECO:0007669"/>
    <property type="project" value="TreeGrafter"/>
</dbReference>
<keyword evidence="3" id="KW-0378">Hydrolase</keyword>
<keyword evidence="8" id="KW-1185">Reference proteome</keyword>
<sequence length="91" mass="10071">MFSDDHAFQAIGAYGGRFKDLNLTPNIDRIAKEGMTFDRAYVGNSICAPSRATLLTGKHSHINGKTTNGGPFDHDQQQFQKSFKSKAIKRP</sequence>
<evidence type="ECO:0000313" key="8">
    <source>
        <dbReference type="Proteomes" id="UP000004947"/>
    </source>
</evidence>
<dbReference type="AlphaFoldDB" id="A6DJ67"/>
<dbReference type="PROSITE" id="PS00523">
    <property type="entry name" value="SULFATASE_1"/>
    <property type="match status" value="1"/>
</dbReference>
<name>A6DJ67_9BACT</name>
<gene>
    <name evidence="7" type="ORF">LNTAR_11321</name>
</gene>
<evidence type="ECO:0000256" key="2">
    <source>
        <dbReference type="ARBA" id="ARBA00022723"/>
    </source>
</evidence>
<evidence type="ECO:0000256" key="1">
    <source>
        <dbReference type="ARBA" id="ARBA00008779"/>
    </source>
</evidence>
<evidence type="ECO:0000259" key="6">
    <source>
        <dbReference type="Pfam" id="PF00884"/>
    </source>
</evidence>
<keyword evidence="4" id="KW-0106">Calcium</keyword>
<evidence type="ECO:0000313" key="7">
    <source>
        <dbReference type="EMBL" id="EDM28503.1"/>
    </source>
</evidence>
<dbReference type="PANTHER" id="PTHR42693:SF33">
    <property type="entry name" value="ARYLSULFATASE"/>
    <property type="match status" value="1"/>
</dbReference>
<comment type="caution">
    <text evidence="7">The sequence shown here is derived from an EMBL/GenBank/DDBJ whole genome shotgun (WGS) entry which is preliminary data.</text>
</comment>
<organism evidence="7 8">
    <name type="scientific">Lentisphaera araneosa HTCC2155</name>
    <dbReference type="NCBI Taxonomy" id="313628"/>
    <lineage>
        <taxon>Bacteria</taxon>
        <taxon>Pseudomonadati</taxon>
        <taxon>Lentisphaerota</taxon>
        <taxon>Lentisphaeria</taxon>
        <taxon>Lentisphaerales</taxon>
        <taxon>Lentisphaeraceae</taxon>
        <taxon>Lentisphaera</taxon>
    </lineage>
</organism>
<feature type="region of interest" description="Disordered" evidence="5">
    <location>
        <begin position="59"/>
        <end position="91"/>
    </location>
</feature>
<dbReference type="InterPro" id="IPR024607">
    <property type="entry name" value="Sulfatase_CS"/>
</dbReference>
<evidence type="ECO:0000256" key="3">
    <source>
        <dbReference type="ARBA" id="ARBA00022801"/>
    </source>
</evidence>
<dbReference type="PANTHER" id="PTHR42693">
    <property type="entry name" value="ARYLSULFATASE FAMILY MEMBER"/>
    <property type="match status" value="1"/>
</dbReference>
<accession>A6DJ67</accession>
<comment type="similarity">
    <text evidence="1">Belongs to the sulfatase family.</text>
</comment>
<feature type="domain" description="Sulfatase N-terminal" evidence="6">
    <location>
        <begin position="2"/>
        <end position="78"/>
    </location>
</feature>
<evidence type="ECO:0000256" key="4">
    <source>
        <dbReference type="ARBA" id="ARBA00022837"/>
    </source>
</evidence>
<dbReference type="InterPro" id="IPR017850">
    <property type="entry name" value="Alkaline_phosphatase_core_sf"/>
</dbReference>
<dbReference type="SUPFAM" id="SSF53649">
    <property type="entry name" value="Alkaline phosphatase-like"/>
    <property type="match status" value="1"/>
</dbReference>
<dbReference type="InterPro" id="IPR000917">
    <property type="entry name" value="Sulfatase_N"/>
</dbReference>